<feature type="transmembrane region" description="Helical" evidence="6">
    <location>
        <begin position="20"/>
        <end position="45"/>
    </location>
</feature>
<organism evidence="8 9">
    <name type="scientific">Caldibacillus thermoamylovorans</name>
    <dbReference type="NCBI Taxonomy" id="35841"/>
    <lineage>
        <taxon>Bacteria</taxon>
        <taxon>Bacillati</taxon>
        <taxon>Bacillota</taxon>
        <taxon>Bacilli</taxon>
        <taxon>Bacillales</taxon>
        <taxon>Bacillaceae</taxon>
        <taxon>Caldibacillus</taxon>
    </lineage>
</organism>
<dbReference type="GO" id="GO:0005886">
    <property type="term" value="C:plasma membrane"/>
    <property type="evidence" value="ECO:0007669"/>
    <property type="project" value="TreeGrafter"/>
</dbReference>
<keyword evidence="9" id="KW-1185">Reference proteome</keyword>
<dbReference type="InterPro" id="IPR007267">
    <property type="entry name" value="GtrA_DPMS_TM"/>
</dbReference>
<dbReference type="InterPro" id="IPR051401">
    <property type="entry name" value="GtrA_CellWall_Glycosyl"/>
</dbReference>
<keyword evidence="4 6" id="KW-1133">Transmembrane helix</keyword>
<feature type="transmembrane region" description="Helical" evidence="6">
    <location>
        <begin position="65"/>
        <end position="87"/>
    </location>
</feature>
<evidence type="ECO:0000256" key="2">
    <source>
        <dbReference type="ARBA" id="ARBA00009399"/>
    </source>
</evidence>
<dbReference type="EMBL" id="CCRF01000099">
    <property type="protein sequence ID" value="CEE03048.1"/>
    <property type="molecule type" value="Genomic_DNA"/>
</dbReference>
<gene>
    <name evidence="8" type="ORF">BT1A1_3266</name>
</gene>
<dbReference type="Pfam" id="PF04138">
    <property type="entry name" value="GtrA_DPMS_TM"/>
    <property type="match status" value="1"/>
</dbReference>
<evidence type="ECO:0000256" key="3">
    <source>
        <dbReference type="ARBA" id="ARBA00022692"/>
    </source>
</evidence>
<dbReference type="PANTHER" id="PTHR38459">
    <property type="entry name" value="PROPHAGE BACTOPRENOL-LINKED GLUCOSE TRANSLOCASE HOMOLOG"/>
    <property type="match status" value="1"/>
</dbReference>
<keyword evidence="5 6" id="KW-0472">Membrane</keyword>
<evidence type="ECO:0000313" key="9">
    <source>
        <dbReference type="Proteomes" id="UP000040576"/>
    </source>
</evidence>
<keyword evidence="3 6" id="KW-0812">Transmembrane</keyword>
<evidence type="ECO:0000256" key="6">
    <source>
        <dbReference type="SAM" id="Phobius"/>
    </source>
</evidence>
<evidence type="ECO:0000256" key="4">
    <source>
        <dbReference type="ARBA" id="ARBA00022989"/>
    </source>
</evidence>
<evidence type="ECO:0000259" key="7">
    <source>
        <dbReference type="Pfam" id="PF04138"/>
    </source>
</evidence>
<comment type="similarity">
    <text evidence="2">Belongs to the GtrA family.</text>
</comment>
<dbReference type="RefSeq" id="WP_034773125.1">
    <property type="nucleotide sequence ID" value="NZ_CCRF01000099.1"/>
</dbReference>
<dbReference type="AlphaFoldDB" id="A0A090J306"/>
<sequence length="127" mass="14238">MKQFLKFGAVGILNTLISVVAYNILVLIGLNYIISNISGYTLGVLNSYYWNKNWVFKSGSKRNGLFLKFIAVNVISLGFNTLFLYILVDTLNFHSVISQLIATVIGMIINFVLNKKWAFESKESSSA</sequence>
<feature type="transmembrane region" description="Helical" evidence="6">
    <location>
        <begin position="93"/>
        <end position="113"/>
    </location>
</feature>
<dbReference type="Proteomes" id="UP000040576">
    <property type="component" value="Unassembled WGS sequence"/>
</dbReference>
<evidence type="ECO:0000256" key="1">
    <source>
        <dbReference type="ARBA" id="ARBA00004141"/>
    </source>
</evidence>
<evidence type="ECO:0000256" key="5">
    <source>
        <dbReference type="ARBA" id="ARBA00023136"/>
    </source>
</evidence>
<comment type="subcellular location">
    <subcellularLocation>
        <location evidence="1">Membrane</location>
        <topology evidence="1">Multi-pass membrane protein</topology>
    </subcellularLocation>
</comment>
<dbReference type="GO" id="GO:0000271">
    <property type="term" value="P:polysaccharide biosynthetic process"/>
    <property type="evidence" value="ECO:0007669"/>
    <property type="project" value="InterPro"/>
</dbReference>
<feature type="domain" description="GtrA/DPMS transmembrane" evidence="7">
    <location>
        <begin position="6"/>
        <end position="119"/>
    </location>
</feature>
<dbReference type="PANTHER" id="PTHR38459:SF1">
    <property type="entry name" value="PROPHAGE BACTOPRENOL-LINKED GLUCOSE TRANSLOCASE HOMOLOG"/>
    <property type="match status" value="1"/>
</dbReference>
<protein>
    <submittedName>
        <fullName evidence="8">Putative membrane protein</fullName>
    </submittedName>
</protein>
<proteinExistence type="inferred from homology"/>
<accession>A0A090J306</accession>
<name>A0A090J306_9BACI</name>
<reference evidence="8 9" key="1">
    <citation type="submission" date="2014-07" db="EMBL/GenBank/DDBJ databases">
        <authorList>
            <person name="Wibberg Daniel"/>
        </authorList>
    </citation>
    <scope>NUCLEOTIDE SEQUENCE [LARGE SCALE GENOMIC DNA]</scope>
</reference>
<evidence type="ECO:0000313" key="8">
    <source>
        <dbReference type="EMBL" id="CEE03048.1"/>
    </source>
</evidence>